<dbReference type="InterPro" id="IPR058982">
    <property type="entry name" value="Beta-barrel_AprE"/>
</dbReference>
<dbReference type="Gene3D" id="2.40.30.170">
    <property type="match status" value="1"/>
</dbReference>
<dbReference type="EMBL" id="JPRL01000001">
    <property type="protein sequence ID" value="KFF06335.1"/>
    <property type="molecule type" value="Genomic_DNA"/>
</dbReference>
<evidence type="ECO:0000259" key="8">
    <source>
        <dbReference type="Pfam" id="PF26002"/>
    </source>
</evidence>
<keyword evidence="5" id="KW-0175">Coiled coil</keyword>
<dbReference type="Pfam" id="PF26002">
    <property type="entry name" value="Beta-barrel_AprE"/>
    <property type="match status" value="1"/>
</dbReference>
<reference evidence="9 10" key="1">
    <citation type="submission" date="2014-07" db="EMBL/GenBank/DDBJ databases">
        <title>Genome of Flavobacterium reichenbachii LMG 25512.</title>
        <authorList>
            <person name="Stropko S.J."/>
            <person name="Pipes S.E."/>
            <person name="Newman J.D."/>
        </authorList>
    </citation>
    <scope>NUCLEOTIDE SEQUENCE [LARGE SCALE GENOMIC DNA]</scope>
    <source>
        <strain evidence="9 10">LMG 25512</strain>
    </source>
</reference>
<dbReference type="PANTHER" id="PTHR30386:SF26">
    <property type="entry name" value="TRANSPORT PROTEIN COMB"/>
    <property type="match status" value="1"/>
</dbReference>
<evidence type="ECO:0000259" key="7">
    <source>
        <dbReference type="Pfam" id="PF25917"/>
    </source>
</evidence>
<dbReference type="SUPFAM" id="SSF111369">
    <property type="entry name" value="HlyD-like secretion proteins"/>
    <property type="match status" value="1"/>
</dbReference>
<comment type="subcellular location">
    <subcellularLocation>
        <location evidence="1">Membrane</location>
        <topology evidence="1">Single-pass membrane protein</topology>
    </subcellularLocation>
</comment>
<evidence type="ECO:0000256" key="1">
    <source>
        <dbReference type="ARBA" id="ARBA00004167"/>
    </source>
</evidence>
<dbReference type="Gene3D" id="2.40.50.100">
    <property type="match status" value="1"/>
</dbReference>
<keyword evidence="2 6" id="KW-0812">Transmembrane</keyword>
<evidence type="ECO:0000313" key="9">
    <source>
        <dbReference type="EMBL" id="KFF06335.1"/>
    </source>
</evidence>
<dbReference type="Proteomes" id="UP000028715">
    <property type="component" value="Unassembled WGS sequence"/>
</dbReference>
<evidence type="ECO:0000256" key="4">
    <source>
        <dbReference type="ARBA" id="ARBA00023136"/>
    </source>
</evidence>
<evidence type="ECO:0000256" key="2">
    <source>
        <dbReference type="ARBA" id="ARBA00022692"/>
    </source>
</evidence>
<dbReference type="STRING" id="362418.IW19_12755"/>
<sequence length="380" mass="43089">MNFSSDPINTLENLISKNNSKSTSIYLVITFAVIIFLMLLPVIKVDITSQSRGIIRSTTDNVPVTAIVSGRILWIDLKNNAVVQKGDTLVKIAKQNLETEKHTQNLVSGSITELFWDINSILSNKTAALKTTTAREEYTKFQSRKSELESKVSQATVNFNRNKGLFDKNIISKVEYEKYDYELRSANEALKSYTSEQKSAWENQKRDLEERIKNLNGSIEKINVEEQNYVIIAPISGTIESFTGLQQGSFLNASQSIANISASDHLIVESMVSPGDIGLIHKNQEVKFQLDAFNYNQWGLLDGKVVDIDHNISIKDNQTFFKVRSELCSTQLKLKSGYKTEVSKGMTLTTRYYIVRRTLFDLIFDKVDDWLNPKQLSIEN</sequence>
<dbReference type="Gene3D" id="1.10.287.470">
    <property type="entry name" value="Helix hairpin bin"/>
    <property type="match status" value="1"/>
</dbReference>
<evidence type="ECO:0000256" key="3">
    <source>
        <dbReference type="ARBA" id="ARBA00022989"/>
    </source>
</evidence>
<feature type="domain" description="AprE-like beta-barrel" evidence="8">
    <location>
        <begin position="266"/>
        <end position="349"/>
    </location>
</feature>
<dbReference type="InterPro" id="IPR050739">
    <property type="entry name" value="MFP"/>
</dbReference>
<feature type="domain" description="Multidrug resistance protein MdtA-like barrel-sandwich hybrid" evidence="7">
    <location>
        <begin position="62"/>
        <end position="260"/>
    </location>
</feature>
<keyword evidence="4 6" id="KW-0472">Membrane</keyword>
<proteinExistence type="predicted"/>
<keyword evidence="10" id="KW-1185">Reference proteome</keyword>
<protein>
    <submittedName>
        <fullName evidence="9">Secretion protein HlyD</fullName>
    </submittedName>
</protein>
<dbReference type="RefSeq" id="WP_035684568.1">
    <property type="nucleotide sequence ID" value="NZ_JPRL01000001.1"/>
</dbReference>
<dbReference type="Pfam" id="PF25917">
    <property type="entry name" value="BSH_RND"/>
    <property type="match status" value="1"/>
</dbReference>
<gene>
    <name evidence="9" type="ORF">IW19_12755</name>
</gene>
<keyword evidence="3 6" id="KW-1133">Transmembrane helix</keyword>
<dbReference type="PANTHER" id="PTHR30386">
    <property type="entry name" value="MEMBRANE FUSION SUBUNIT OF EMRAB-TOLC MULTIDRUG EFFLUX PUMP"/>
    <property type="match status" value="1"/>
</dbReference>
<evidence type="ECO:0000313" key="10">
    <source>
        <dbReference type="Proteomes" id="UP000028715"/>
    </source>
</evidence>
<evidence type="ECO:0000256" key="5">
    <source>
        <dbReference type="SAM" id="Coils"/>
    </source>
</evidence>
<organism evidence="9 10">
    <name type="scientific">Flavobacterium reichenbachii</name>
    <dbReference type="NCBI Taxonomy" id="362418"/>
    <lineage>
        <taxon>Bacteria</taxon>
        <taxon>Pseudomonadati</taxon>
        <taxon>Bacteroidota</taxon>
        <taxon>Flavobacteriia</taxon>
        <taxon>Flavobacteriales</taxon>
        <taxon>Flavobacteriaceae</taxon>
        <taxon>Flavobacterium</taxon>
    </lineage>
</organism>
<dbReference type="eggNOG" id="COG0845">
    <property type="taxonomic scope" value="Bacteria"/>
</dbReference>
<evidence type="ECO:0000256" key="6">
    <source>
        <dbReference type="SAM" id="Phobius"/>
    </source>
</evidence>
<dbReference type="OrthoDB" id="594147at2"/>
<accession>A0A085ZPH1</accession>
<dbReference type="GO" id="GO:0016020">
    <property type="term" value="C:membrane"/>
    <property type="evidence" value="ECO:0007669"/>
    <property type="project" value="UniProtKB-SubCell"/>
</dbReference>
<feature type="transmembrane region" description="Helical" evidence="6">
    <location>
        <begin position="24"/>
        <end position="43"/>
    </location>
</feature>
<dbReference type="AlphaFoldDB" id="A0A085ZPH1"/>
<dbReference type="InterPro" id="IPR058625">
    <property type="entry name" value="MdtA-like_BSH"/>
</dbReference>
<name>A0A085ZPH1_9FLAO</name>
<comment type="caution">
    <text evidence="9">The sequence shown here is derived from an EMBL/GenBank/DDBJ whole genome shotgun (WGS) entry which is preliminary data.</text>
</comment>
<feature type="coiled-coil region" evidence="5">
    <location>
        <begin position="176"/>
        <end position="225"/>
    </location>
</feature>